<dbReference type="Proteomes" id="UP001341840">
    <property type="component" value="Unassembled WGS sequence"/>
</dbReference>
<evidence type="ECO:0000313" key="1">
    <source>
        <dbReference type="EMBL" id="MED6217857.1"/>
    </source>
</evidence>
<name>A0ABU6Z5H7_9FABA</name>
<proteinExistence type="predicted"/>
<dbReference type="EMBL" id="JASCZI010271931">
    <property type="protein sequence ID" value="MED6217857.1"/>
    <property type="molecule type" value="Genomic_DNA"/>
</dbReference>
<keyword evidence="2" id="KW-1185">Reference proteome</keyword>
<protein>
    <recommendedName>
        <fullName evidence="3">Protein kinase domain-containing protein</fullName>
    </recommendedName>
</protein>
<organism evidence="1 2">
    <name type="scientific">Stylosanthes scabra</name>
    <dbReference type="NCBI Taxonomy" id="79078"/>
    <lineage>
        <taxon>Eukaryota</taxon>
        <taxon>Viridiplantae</taxon>
        <taxon>Streptophyta</taxon>
        <taxon>Embryophyta</taxon>
        <taxon>Tracheophyta</taxon>
        <taxon>Spermatophyta</taxon>
        <taxon>Magnoliopsida</taxon>
        <taxon>eudicotyledons</taxon>
        <taxon>Gunneridae</taxon>
        <taxon>Pentapetalae</taxon>
        <taxon>rosids</taxon>
        <taxon>fabids</taxon>
        <taxon>Fabales</taxon>
        <taxon>Fabaceae</taxon>
        <taxon>Papilionoideae</taxon>
        <taxon>50 kb inversion clade</taxon>
        <taxon>dalbergioids sensu lato</taxon>
        <taxon>Dalbergieae</taxon>
        <taxon>Pterocarpus clade</taxon>
        <taxon>Stylosanthes</taxon>
    </lineage>
</organism>
<evidence type="ECO:0000313" key="2">
    <source>
        <dbReference type="Proteomes" id="UP001341840"/>
    </source>
</evidence>
<sequence length="132" mass="15173">MQHANVRSKNVVVDDFFVARLTGFDLDKLMVPSLADEMVALVKADGYKAPKLQNGEMQFQDSCLCRWDTAAGDFNWEEARETWKKQSIRGLAGDGEGDGFEESTRLRWIRVVLLRQPEMLRRWKPLTIGHEC</sequence>
<evidence type="ECO:0008006" key="3">
    <source>
        <dbReference type="Google" id="ProtNLM"/>
    </source>
</evidence>
<accession>A0ABU6Z5H7</accession>
<gene>
    <name evidence="1" type="ORF">PIB30_021498</name>
</gene>
<reference evidence="1 2" key="1">
    <citation type="journal article" date="2023" name="Plants (Basel)">
        <title>Bridging the Gap: Combining Genomics and Transcriptomics Approaches to Understand Stylosanthes scabra, an Orphan Legume from the Brazilian Caatinga.</title>
        <authorList>
            <person name="Ferreira-Neto J.R.C."/>
            <person name="da Silva M.D."/>
            <person name="Binneck E."/>
            <person name="de Melo N.F."/>
            <person name="da Silva R.H."/>
            <person name="de Melo A.L.T.M."/>
            <person name="Pandolfi V."/>
            <person name="Bustamante F.O."/>
            <person name="Brasileiro-Vidal A.C."/>
            <person name="Benko-Iseppon A.M."/>
        </authorList>
    </citation>
    <scope>NUCLEOTIDE SEQUENCE [LARGE SCALE GENOMIC DNA]</scope>
    <source>
        <tissue evidence="1">Leaves</tissue>
    </source>
</reference>
<comment type="caution">
    <text evidence="1">The sequence shown here is derived from an EMBL/GenBank/DDBJ whole genome shotgun (WGS) entry which is preliminary data.</text>
</comment>